<organism evidence="11 12">
    <name type="scientific">Acorus calamus</name>
    <name type="common">Sweet flag</name>
    <dbReference type="NCBI Taxonomy" id="4465"/>
    <lineage>
        <taxon>Eukaryota</taxon>
        <taxon>Viridiplantae</taxon>
        <taxon>Streptophyta</taxon>
        <taxon>Embryophyta</taxon>
        <taxon>Tracheophyta</taxon>
        <taxon>Spermatophyta</taxon>
        <taxon>Magnoliopsida</taxon>
        <taxon>Liliopsida</taxon>
        <taxon>Acoraceae</taxon>
        <taxon>Acorus</taxon>
    </lineage>
</organism>
<comment type="similarity">
    <text evidence="1">Belongs to the disease resistance NB-LRR family.</text>
</comment>
<reference evidence="11" key="1">
    <citation type="journal article" date="2023" name="Nat. Commun.">
        <title>Diploid and tetraploid genomes of Acorus and the evolution of monocots.</title>
        <authorList>
            <person name="Ma L."/>
            <person name="Liu K.W."/>
            <person name="Li Z."/>
            <person name="Hsiao Y.Y."/>
            <person name="Qi Y."/>
            <person name="Fu T."/>
            <person name="Tang G.D."/>
            <person name="Zhang D."/>
            <person name="Sun W.H."/>
            <person name="Liu D.K."/>
            <person name="Li Y."/>
            <person name="Chen G.Z."/>
            <person name="Liu X.D."/>
            <person name="Liao X.Y."/>
            <person name="Jiang Y.T."/>
            <person name="Yu X."/>
            <person name="Hao Y."/>
            <person name="Huang J."/>
            <person name="Zhao X.W."/>
            <person name="Ke S."/>
            <person name="Chen Y.Y."/>
            <person name="Wu W.L."/>
            <person name="Hsu J.L."/>
            <person name="Lin Y.F."/>
            <person name="Huang M.D."/>
            <person name="Li C.Y."/>
            <person name="Huang L."/>
            <person name="Wang Z.W."/>
            <person name="Zhao X."/>
            <person name="Zhong W.Y."/>
            <person name="Peng D.H."/>
            <person name="Ahmad S."/>
            <person name="Lan S."/>
            <person name="Zhang J.S."/>
            <person name="Tsai W.C."/>
            <person name="Van de Peer Y."/>
            <person name="Liu Z.J."/>
        </authorList>
    </citation>
    <scope>NUCLEOTIDE SEQUENCE</scope>
    <source>
        <strain evidence="11">CP</strain>
    </source>
</reference>
<dbReference type="SUPFAM" id="SSF52058">
    <property type="entry name" value="L domain-like"/>
    <property type="match status" value="1"/>
</dbReference>
<dbReference type="AlphaFoldDB" id="A0AAV9D885"/>
<dbReference type="InterPro" id="IPR055414">
    <property type="entry name" value="LRR_R13L4/SHOC2-like"/>
</dbReference>
<dbReference type="InterPro" id="IPR027417">
    <property type="entry name" value="P-loop_NTPase"/>
</dbReference>
<dbReference type="GO" id="GO:0009626">
    <property type="term" value="P:plant-type hypersensitive response"/>
    <property type="evidence" value="ECO:0007669"/>
    <property type="project" value="UniProtKB-ARBA"/>
</dbReference>
<evidence type="ECO:0000256" key="1">
    <source>
        <dbReference type="ARBA" id="ARBA00008894"/>
    </source>
</evidence>
<dbReference type="InterPro" id="IPR058922">
    <property type="entry name" value="WHD_DRP"/>
</dbReference>
<dbReference type="Pfam" id="PF00931">
    <property type="entry name" value="NB-ARC"/>
    <property type="match status" value="1"/>
</dbReference>
<dbReference type="Gene3D" id="1.10.8.430">
    <property type="entry name" value="Helical domain of apoptotic protease-activating factors"/>
    <property type="match status" value="1"/>
</dbReference>
<protein>
    <submittedName>
        <fullName evidence="11">Disease resistance protein RGA3</fullName>
    </submittedName>
</protein>
<feature type="domain" description="Disease resistance protein winged helix" evidence="9">
    <location>
        <begin position="502"/>
        <end position="559"/>
    </location>
</feature>
<accession>A0AAV9D885</accession>
<dbReference type="Gene3D" id="1.10.10.10">
    <property type="entry name" value="Winged helix-like DNA-binding domain superfamily/Winged helix DNA-binding domain"/>
    <property type="match status" value="1"/>
</dbReference>
<dbReference type="PANTHER" id="PTHR36766:SF70">
    <property type="entry name" value="DISEASE RESISTANCE PROTEIN RGA4"/>
    <property type="match status" value="1"/>
</dbReference>
<dbReference type="PANTHER" id="PTHR36766">
    <property type="entry name" value="PLANT BROAD-SPECTRUM MILDEW RESISTANCE PROTEIN RPW8"/>
    <property type="match status" value="1"/>
</dbReference>
<evidence type="ECO:0000259" key="9">
    <source>
        <dbReference type="Pfam" id="PF23559"/>
    </source>
</evidence>
<evidence type="ECO:0000256" key="3">
    <source>
        <dbReference type="ARBA" id="ARBA00022737"/>
    </source>
</evidence>
<dbReference type="Proteomes" id="UP001180020">
    <property type="component" value="Unassembled WGS sequence"/>
</dbReference>
<gene>
    <name evidence="11" type="primary">RGA3</name>
    <name evidence="11" type="ORF">QJS10_CPB15g01323</name>
</gene>
<evidence type="ECO:0000256" key="6">
    <source>
        <dbReference type="ARBA" id="ARBA00022840"/>
    </source>
</evidence>
<dbReference type="GO" id="GO:0002758">
    <property type="term" value="P:innate immune response-activating signaling pathway"/>
    <property type="evidence" value="ECO:0007669"/>
    <property type="project" value="UniProtKB-ARBA"/>
</dbReference>
<dbReference type="Gene3D" id="3.40.50.300">
    <property type="entry name" value="P-loop containing nucleotide triphosphate hydrolases"/>
    <property type="match status" value="1"/>
</dbReference>
<comment type="caution">
    <text evidence="11">The sequence shown here is derived from an EMBL/GenBank/DDBJ whole genome shotgun (WGS) entry which is preliminary data.</text>
</comment>
<evidence type="ECO:0000256" key="5">
    <source>
        <dbReference type="ARBA" id="ARBA00022821"/>
    </source>
</evidence>
<dbReference type="Gene3D" id="1.20.5.4130">
    <property type="match status" value="1"/>
</dbReference>
<dbReference type="Pfam" id="PF23598">
    <property type="entry name" value="LRR_14"/>
    <property type="match status" value="1"/>
</dbReference>
<feature type="domain" description="NB-ARC" evidence="7">
    <location>
        <begin position="265"/>
        <end position="423"/>
    </location>
</feature>
<dbReference type="InterPro" id="IPR032675">
    <property type="entry name" value="LRR_dom_sf"/>
</dbReference>
<dbReference type="InterPro" id="IPR003591">
    <property type="entry name" value="Leu-rich_rpt_typical-subtyp"/>
</dbReference>
<feature type="domain" description="Disease resistance R13L4/SHOC-2-like LRR" evidence="10">
    <location>
        <begin position="624"/>
        <end position="995"/>
    </location>
</feature>
<keyword evidence="2" id="KW-0433">Leucine-rich repeat</keyword>
<evidence type="ECO:0000259" key="7">
    <source>
        <dbReference type="Pfam" id="PF00931"/>
    </source>
</evidence>
<evidence type="ECO:0000256" key="4">
    <source>
        <dbReference type="ARBA" id="ARBA00022741"/>
    </source>
</evidence>
<dbReference type="GO" id="GO:0042742">
    <property type="term" value="P:defense response to bacterium"/>
    <property type="evidence" value="ECO:0007669"/>
    <property type="project" value="UniProtKB-ARBA"/>
</dbReference>
<evidence type="ECO:0000256" key="2">
    <source>
        <dbReference type="ARBA" id="ARBA00022614"/>
    </source>
</evidence>
<evidence type="ECO:0000259" key="10">
    <source>
        <dbReference type="Pfam" id="PF23598"/>
    </source>
</evidence>
<keyword evidence="6" id="KW-0067">ATP-binding</keyword>
<dbReference type="InterPro" id="IPR041118">
    <property type="entry name" value="Rx_N"/>
</dbReference>
<keyword evidence="3" id="KW-0677">Repeat</keyword>
<dbReference type="EMBL" id="JAUJYO010000015">
    <property type="protein sequence ID" value="KAK1297019.1"/>
    <property type="molecule type" value="Genomic_DNA"/>
</dbReference>
<dbReference type="InterPro" id="IPR002182">
    <property type="entry name" value="NB-ARC"/>
</dbReference>
<dbReference type="PRINTS" id="PR00364">
    <property type="entry name" value="DISEASERSIST"/>
</dbReference>
<dbReference type="Pfam" id="PF23559">
    <property type="entry name" value="WHD_DRP"/>
    <property type="match status" value="1"/>
</dbReference>
<dbReference type="FunFam" id="1.10.10.10:FF:000322">
    <property type="entry name" value="Probable disease resistance protein At1g63360"/>
    <property type="match status" value="1"/>
</dbReference>
<evidence type="ECO:0000313" key="11">
    <source>
        <dbReference type="EMBL" id="KAK1297019.1"/>
    </source>
</evidence>
<dbReference type="SMART" id="SM00369">
    <property type="entry name" value="LRR_TYP"/>
    <property type="match status" value="3"/>
</dbReference>
<feature type="domain" description="Disease resistance N-terminal" evidence="8">
    <location>
        <begin position="18"/>
        <end position="89"/>
    </location>
</feature>
<sequence>MEKRIEATATMMVPSAIMDDILERLSDLIESQGIMLWGVKAALVKLKDKLWLIKDHLIAAEVKEIQDADVRCWLNKVKDIMCDVEDIIDCSFDMHRSTTNYEYGSSSMSTAPPPPCVSLFSPSLLSSAYKKCKCSIPRNMKVKTIFHHYKTGKRIEAINERMEQIHKDREQLKLVQTVQIQGSVPSHQAPAYKRPETTSRFIESEVVGIDEDAEPNREQLKLVQTVRNGGFVPPRLSNFQPSQTTSLITESNIIGLEVETKHLVTLLENVEGACVFAIVGMAGSGKTTLAKEVYRKSENFRIRIFVHVTQDFKETNVLKQIISSAGGYCNEAQSRQELYSLLMEVLRGNQFLLVLDDLWSDQVWEDCLRDPFRDCMSSTSKVLITTRKRKIAGQMRAAYIHEMKGLSDNDAWSLLCKVVAPGEDPEGIDNLKDVRMKIIKKCEGLPLAIMVIGGILRRKSRKEWKEVISYTMDFSSGIMPILEMSYMDLPSNLKQCFLYCSLFPKDYHINQTQLTRMWIALDLVKTRREISIENLAEFYLKDLVGRSLLQLVDASSSSSYIKEQEIQSPLYSCFEDVDITYKMHDFVREMAIFRTASGDLVKPRHQSNFRVEELEDIPDRVQSLKSLLVFQSYNMKEIPHNLFDRLKHLRVLSLNGTEIQYVPNSLGKLSQLRYLDLSNTLITELPDALCNLHFLQTLDLSGCLKLNKLPKDLSRLQRLRHFHVESQRVIMPEGLGRLVHLQTLWEFRILIKDTDGVQCNIVELGSLSELTRLAIEGLDRVPSGIEARNAMMCNMIHLTSLKLGCGPMEEVWEEKSKVMERIEEVFEYLRPSPSLYNLWVSNFFGRGLPSWISMGELLPTLIFLELKGLPNLQQLPSLAHLRNLKQLRVWDICSIVNIGADFVFGQGQMTEDAFPSLEILSFRGMDQWSVWNDSILEGSGGEGEIKQQQKPQILPRLRSLELIHCPVLKSLPWGLLRHATNLTELYLGKLEMLEEIGGLDYVKTLHISQCSKLKTLQLLPQLLSLEVTDCPALEDVANLQAASLRDINFHVFMKDISPKNKAALKRMKAGY</sequence>
<dbReference type="GO" id="GO:0043531">
    <property type="term" value="F:ADP binding"/>
    <property type="evidence" value="ECO:0007669"/>
    <property type="project" value="InterPro"/>
</dbReference>
<dbReference type="Pfam" id="PF18052">
    <property type="entry name" value="Rx_N"/>
    <property type="match status" value="1"/>
</dbReference>
<dbReference type="InterPro" id="IPR042197">
    <property type="entry name" value="Apaf_helical"/>
</dbReference>
<dbReference type="InterPro" id="IPR036388">
    <property type="entry name" value="WH-like_DNA-bd_sf"/>
</dbReference>
<reference evidence="11" key="2">
    <citation type="submission" date="2023-06" db="EMBL/GenBank/DDBJ databases">
        <authorList>
            <person name="Ma L."/>
            <person name="Liu K.-W."/>
            <person name="Li Z."/>
            <person name="Hsiao Y.-Y."/>
            <person name="Qi Y."/>
            <person name="Fu T."/>
            <person name="Tang G."/>
            <person name="Zhang D."/>
            <person name="Sun W.-H."/>
            <person name="Liu D.-K."/>
            <person name="Li Y."/>
            <person name="Chen G.-Z."/>
            <person name="Liu X.-D."/>
            <person name="Liao X.-Y."/>
            <person name="Jiang Y.-T."/>
            <person name="Yu X."/>
            <person name="Hao Y."/>
            <person name="Huang J."/>
            <person name="Zhao X.-W."/>
            <person name="Ke S."/>
            <person name="Chen Y.-Y."/>
            <person name="Wu W.-L."/>
            <person name="Hsu J.-L."/>
            <person name="Lin Y.-F."/>
            <person name="Huang M.-D."/>
            <person name="Li C.-Y."/>
            <person name="Huang L."/>
            <person name="Wang Z.-W."/>
            <person name="Zhao X."/>
            <person name="Zhong W.-Y."/>
            <person name="Peng D.-H."/>
            <person name="Ahmad S."/>
            <person name="Lan S."/>
            <person name="Zhang J.-S."/>
            <person name="Tsai W.-C."/>
            <person name="Van De Peer Y."/>
            <person name="Liu Z.-J."/>
        </authorList>
    </citation>
    <scope>NUCLEOTIDE SEQUENCE</scope>
    <source>
        <strain evidence="11">CP</strain>
        <tissue evidence="11">Leaves</tissue>
    </source>
</reference>
<dbReference type="SUPFAM" id="SSF52540">
    <property type="entry name" value="P-loop containing nucleoside triphosphate hydrolases"/>
    <property type="match status" value="1"/>
</dbReference>
<evidence type="ECO:0000313" key="12">
    <source>
        <dbReference type="Proteomes" id="UP001180020"/>
    </source>
</evidence>
<dbReference type="Gene3D" id="3.80.10.10">
    <property type="entry name" value="Ribonuclease Inhibitor"/>
    <property type="match status" value="2"/>
</dbReference>
<keyword evidence="12" id="KW-1185">Reference proteome</keyword>
<dbReference type="GO" id="GO:0005524">
    <property type="term" value="F:ATP binding"/>
    <property type="evidence" value="ECO:0007669"/>
    <property type="project" value="UniProtKB-KW"/>
</dbReference>
<keyword evidence="5" id="KW-0611">Plant defense</keyword>
<dbReference type="PROSITE" id="PS51450">
    <property type="entry name" value="LRR"/>
    <property type="match status" value="1"/>
</dbReference>
<dbReference type="InterPro" id="IPR001611">
    <property type="entry name" value="Leu-rich_rpt"/>
</dbReference>
<proteinExistence type="inferred from homology"/>
<keyword evidence="4" id="KW-0547">Nucleotide-binding</keyword>
<evidence type="ECO:0000259" key="8">
    <source>
        <dbReference type="Pfam" id="PF18052"/>
    </source>
</evidence>
<name>A0AAV9D885_ACOCL</name>